<name>A0A7W7VJQ0_9PSEU</name>
<keyword evidence="3" id="KW-1185">Reference proteome</keyword>
<feature type="transmembrane region" description="Helical" evidence="1">
    <location>
        <begin position="24"/>
        <end position="51"/>
    </location>
</feature>
<evidence type="ECO:0000313" key="2">
    <source>
        <dbReference type="EMBL" id="MBB4912882.1"/>
    </source>
</evidence>
<dbReference type="Proteomes" id="UP000520767">
    <property type="component" value="Unassembled WGS sequence"/>
</dbReference>
<reference evidence="2 3" key="1">
    <citation type="submission" date="2020-08" db="EMBL/GenBank/DDBJ databases">
        <title>Genomic Encyclopedia of Type Strains, Phase III (KMG-III): the genomes of soil and plant-associated and newly described type strains.</title>
        <authorList>
            <person name="Whitman W."/>
        </authorList>
    </citation>
    <scope>NUCLEOTIDE SEQUENCE [LARGE SCALE GENOMIC DNA]</scope>
    <source>
        <strain evidence="2 3">CECT 8960</strain>
    </source>
</reference>
<feature type="transmembrane region" description="Helical" evidence="1">
    <location>
        <begin position="57"/>
        <end position="76"/>
    </location>
</feature>
<accession>A0A7W7VJQ0</accession>
<dbReference type="EMBL" id="JACHJQ010000018">
    <property type="protein sequence ID" value="MBB4912882.1"/>
    <property type="molecule type" value="Genomic_DNA"/>
</dbReference>
<dbReference type="RefSeq" id="WP_184816826.1">
    <property type="nucleotide sequence ID" value="NZ_JACHJQ010000018.1"/>
</dbReference>
<evidence type="ECO:0000313" key="3">
    <source>
        <dbReference type="Proteomes" id="UP000520767"/>
    </source>
</evidence>
<keyword evidence="1" id="KW-1133">Transmembrane helix</keyword>
<keyword evidence="1" id="KW-0812">Transmembrane</keyword>
<keyword evidence="1" id="KW-0472">Membrane</keyword>
<gene>
    <name evidence="2" type="ORF">FHR82_009156</name>
</gene>
<comment type="caution">
    <text evidence="2">The sequence shown here is derived from an EMBL/GenBank/DDBJ whole genome shotgun (WGS) entry which is preliminary data.</text>
</comment>
<protein>
    <submittedName>
        <fullName evidence="2">Uncharacterized protein</fullName>
    </submittedName>
</protein>
<proteinExistence type="predicted"/>
<dbReference type="AlphaFoldDB" id="A0A7W7VJQ0"/>
<evidence type="ECO:0000256" key="1">
    <source>
        <dbReference type="SAM" id="Phobius"/>
    </source>
</evidence>
<organism evidence="2 3">
    <name type="scientific">Actinophytocola algeriensis</name>
    <dbReference type="NCBI Taxonomy" id="1768010"/>
    <lineage>
        <taxon>Bacteria</taxon>
        <taxon>Bacillati</taxon>
        <taxon>Actinomycetota</taxon>
        <taxon>Actinomycetes</taxon>
        <taxon>Pseudonocardiales</taxon>
        <taxon>Pseudonocardiaceae</taxon>
    </lineage>
</organism>
<sequence length="96" mass="10465">MTEPRSEANRARQRRALWSRRTRFPAFVVSRFISQAGDMAAITALTVYVYASPDSGLAVGALFGAAVMVVCAVPVLRRAGREPGCDQRDPRSLPIT</sequence>